<proteinExistence type="inferred from homology"/>
<dbReference type="SMART" id="SM00798">
    <property type="entry name" value="AICARFT_IMPCHas"/>
    <property type="match status" value="1"/>
</dbReference>
<dbReference type="InterPro" id="IPR011607">
    <property type="entry name" value="MGS-like_dom"/>
</dbReference>
<evidence type="ECO:0000313" key="12">
    <source>
        <dbReference type="EMBL" id="ACI17821.1"/>
    </source>
</evidence>
<dbReference type="NCBIfam" id="NF002049">
    <property type="entry name" value="PRK00881.1"/>
    <property type="match status" value="1"/>
</dbReference>
<dbReference type="InterPro" id="IPR036914">
    <property type="entry name" value="MGS-like_dom_sf"/>
</dbReference>
<keyword evidence="5 10" id="KW-0658">Purine biosynthesis</keyword>
<dbReference type="InterPro" id="IPR024051">
    <property type="entry name" value="AICAR_Tfase_dup_dom_sf"/>
</dbReference>
<evidence type="ECO:0000256" key="3">
    <source>
        <dbReference type="ARBA" id="ARBA00007667"/>
    </source>
</evidence>
<comment type="pathway">
    <text evidence="2 10">Purine metabolism; IMP biosynthesis via de novo pathway; 5-formamido-1-(5-phospho-D-ribosyl)imidazole-4-carboxamide from 5-amino-1-(5-phospho-D-ribosyl)imidazole-4-carboxamide (10-formyl THF route): step 1/1.</text>
</comment>
<name>B5Y722_COPPD</name>
<comment type="pathway">
    <text evidence="1 10">Purine metabolism; IMP biosynthesis via de novo pathway; IMP from 5-formamido-1-(5-phospho-D-ribosyl)imidazole-4-carboxamide: step 1/1.</text>
</comment>
<comment type="catalytic activity">
    <reaction evidence="9 10">
        <text>IMP + H2O = 5-formamido-1-(5-phospho-D-ribosyl)imidazole-4-carboxamide</text>
        <dbReference type="Rhea" id="RHEA:18445"/>
        <dbReference type="ChEBI" id="CHEBI:15377"/>
        <dbReference type="ChEBI" id="CHEBI:58053"/>
        <dbReference type="ChEBI" id="CHEBI:58467"/>
        <dbReference type="EC" id="3.5.4.10"/>
    </reaction>
</comment>
<dbReference type="HAMAP" id="MF_00139">
    <property type="entry name" value="PurH"/>
    <property type="match status" value="1"/>
</dbReference>
<dbReference type="RefSeq" id="WP_012544473.1">
    <property type="nucleotide sequence ID" value="NC_011295.1"/>
</dbReference>
<dbReference type="eggNOG" id="COG0138">
    <property type="taxonomic scope" value="Bacteria"/>
</dbReference>
<dbReference type="InterPro" id="IPR002695">
    <property type="entry name" value="PurH-like"/>
</dbReference>
<dbReference type="GO" id="GO:0003937">
    <property type="term" value="F:IMP cyclohydrolase activity"/>
    <property type="evidence" value="ECO:0007669"/>
    <property type="project" value="UniProtKB-UniRule"/>
</dbReference>
<reference evidence="13" key="1">
    <citation type="submission" date="2008-08" db="EMBL/GenBank/DDBJ databases">
        <title>The complete genome sequence of Coprothermobacter proteolyticus strain ATCC 5245 / DSM 5265 / BT.</title>
        <authorList>
            <person name="Dodson R.J."/>
            <person name="Durkin A.S."/>
            <person name="Wu M."/>
            <person name="Eisen J."/>
            <person name="Sutton G."/>
        </authorList>
    </citation>
    <scope>NUCLEOTIDE SEQUENCE [LARGE SCALE GENOMIC DNA]</scope>
    <source>
        <strain evidence="13">ATCC 35245 / DSM 5265 / OCM 4 / BT</strain>
    </source>
</reference>
<evidence type="ECO:0000256" key="7">
    <source>
        <dbReference type="ARBA" id="ARBA00023268"/>
    </source>
</evidence>
<evidence type="ECO:0000256" key="5">
    <source>
        <dbReference type="ARBA" id="ARBA00022755"/>
    </source>
</evidence>
<dbReference type="FunFam" id="3.40.50.1380:FF:000001">
    <property type="entry name" value="Bifunctional purine biosynthesis protein PurH"/>
    <property type="match status" value="1"/>
</dbReference>
<dbReference type="NCBIfam" id="TIGR00355">
    <property type="entry name" value="purH"/>
    <property type="match status" value="1"/>
</dbReference>
<keyword evidence="4 10" id="KW-0808">Transferase</keyword>
<dbReference type="EC" id="3.5.4.10" evidence="10"/>
<dbReference type="UniPathway" id="UPA00074">
    <property type="reaction ID" value="UER00133"/>
</dbReference>
<accession>B5Y722</accession>
<feature type="domain" description="MGS-like" evidence="11">
    <location>
        <begin position="1"/>
        <end position="146"/>
    </location>
</feature>
<dbReference type="FunFam" id="3.40.140.20:FF:000001">
    <property type="entry name" value="Bifunctional purine biosynthesis protein PurH"/>
    <property type="match status" value="1"/>
</dbReference>
<comment type="similarity">
    <text evidence="3 10">Belongs to the PurH family.</text>
</comment>
<evidence type="ECO:0000256" key="8">
    <source>
        <dbReference type="ARBA" id="ARBA00050488"/>
    </source>
</evidence>
<dbReference type="EMBL" id="CP001145">
    <property type="protein sequence ID" value="ACI17821.1"/>
    <property type="molecule type" value="Genomic_DNA"/>
</dbReference>
<keyword evidence="13" id="KW-1185">Reference proteome</keyword>
<evidence type="ECO:0000259" key="11">
    <source>
        <dbReference type="PROSITE" id="PS51855"/>
    </source>
</evidence>
<dbReference type="PANTHER" id="PTHR11692">
    <property type="entry name" value="BIFUNCTIONAL PURINE BIOSYNTHESIS PROTEIN PURH"/>
    <property type="match status" value="1"/>
</dbReference>
<organism evidence="12 13">
    <name type="scientific">Coprothermobacter proteolyticus (strain ATCC 35245 / DSM 5265 / OCM 4 / BT)</name>
    <dbReference type="NCBI Taxonomy" id="309798"/>
    <lineage>
        <taxon>Bacteria</taxon>
        <taxon>Pseudomonadati</taxon>
        <taxon>Coprothermobacterota</taxon>
        <taxon>Coprothermobacteria</taxon>
        <taxon>Coprothermobacterales</taxon>
        <taxon>Coprothermobacteraceae</taxon>
        <taxon>Coprothermobacter</taxon>
    </lineage>
</organism>
<dbReference type="STRING" id="309798.COPRO5265_0199"/>
<sequence length="510" mass="55515">MKKRKALISVSRKEGVVEFARELQGLGFEIISTGGTYGLLKESGVDAVKVSDITGFPEILDGRVKTLHPAIHAGILANRNNADHMAQLALFNIEPIDLVVVNLYPFKETVLDEDATMGDAVENIDIGGPTLIRAAAKNWESVTVLVDPQDYADVLDELRDSGSTSLSTRFRLAAKAFRHTAYYDAVISSYFSRGAKVLFPDEIVLPFEKVQELRYGENPHQKGAFYKDPLSKTGLANYVQLQGKELSFNNLHDVNAVLEILQEFYGVHCAVAVKHANPCGVGVGENLFEAYQKAYEGDPVSIYGGIVGVNDTLDEVTALEMSKQFLEVIVAPEFTPEALDVLQKKKNLRLLKVNLSTASGFDIKRVEGGVLLQDKDLQDLDEKELTVVTNKAPTPEEMADLRFAWKVVKHLSSNAIALAKNGGTIGLGAGQVNRVGAVEIAIKQAGEKARGAVLASDGFFPFSDSVELAAKAGITAIIQPGGSKRDQECIDAANSYNIAMVFTHIRHFRH</sequence>
<dbReference type="CDD" id="cd01421">
    <property type="entry name" value="IMPCH"/>
    <property type="match status" value="1"/>
</dbReference>
<protein>
    <recommendedName>
        <fullName evidence="10">Bifunctional purine biosynthesis protein PurH</fullName>
    </recommendedName>
    <domain>
        <recommendedName>
            <fullName evidence="10">Phosphoribosylaminoimidazolecarboxamide formyltransferase</fullName>
            <ecNumber evidence="10">2.1.2.3</ecNumber>
        </recommendedName>
        <alternativeName>
            <fullName evidence="10">AICAR transformylase</fullName>
        </alternativeName>
    </domain>
    <domain>
        <recommendedName>
            <fullName evidence="10">IMP cyclohydrolase</fullName>
            <ecNumber evidence="10">3.5.4.10</ecNumber>
        </recommendedName>
        <alternativeName>
            <fullName evidence="10">ATIC</fullName>
        </alternativeName>
        <alternativeName>
            <fullName evidence="10">IMP synthase</fullName>
        </alternativeName>
        <alternativeName>
            <fullName evidence="10">Inosinicase</fullName>
        </alternativeName>
    </domain>
</protein>
<evidence type="ECO:0000256" key="1">
    <source>
        <dbReference type="ARBA" id="ARBA00004844"/>
    </source>
</evidence>
<dbReference type="EC" id="2.1.2.3" evidence="10"/>
<comment type="domain">
    <text evidence="10">The IMP cyclohydrolase activity resides in the N-terminal region.</text>
</comment>
<dbReference type="Gene3D" id="3.40.140.20">
    <property type="match status" value="2"/>
</dbReference>
<dbReference type="SUPFAM" id="SSF53927">
    <property type="entry name" value="Cytidine deaminase-like"/>
    <property type="match status" value="1"/>
</dbReference>
<dbReference type="PROSITE" id="PS51855">
    <property type="entry name" value="MGS"/>
    <property type="match status" value="1"/>
</dbReference>
<dbReference type="Pfam" id="PF01808">
    <property type="entry name" value="AICARFT_IMPCHas"/>
    <property type="match status" value="1"/>
</dbReference>
<dbReference type="PIRSF" id="PIRSF000414">
    <property type="entry name" value="AICARFT_IMPCHas"/>
    <property type="match status" value="1"/>
</dbReference>
<comment type="catalytic activity">
    <reaction evidence="8 10">
        <text>(6R)-10-formyltetrahydrofolate + 5-amino-1-(5-phospho-beta-D-ribosyl)imidazole-4-carboxamide = 5-formamido-1-(5-phospho-D-ribosyl)imidazole-4-carboxamide + (6S)-5,6,7,8-tetrahydrofolate</text>
        <dbReference type="Rhea" id="RHEA:22192"/>
        <dbReference type="ChEBI" id="CHEBI:57453"/>
        <dbReference type="ChEBI" id="CHEBI:58467"/>
        <dbReference type="ChEBI" id="CHEBI:58475"/>
        <dbReference type="ChEBI" id="CHEBI:195366"/>
        <dbReference type="EC" id="2.1.2.3"/>
    </reaction>
</comment>
<dbReference type="InterPro" id="IPR016193">
    <property type="entry name" value="Cytidine_deaminase-like"/>
</dbReference>
<dbReference type="PANTHER" id="PTHR11692:SF0">
    <property type="entry name" value="BIFUNCTIONAL PURINE BIOSYNTHESIS PROTEIN ATIC"/>
    <property type="match status" value="1"/>
</dbReference>
<dbReference type="GO" id="GO:0006189">
    <property type="term" value="P:'de novo' IMP biosynthetic process"/>
    <property type="evidence" value="ECO:0007669"/>
    <property type="project" value="UniProtKB-UniRule"/>
</dbReference>
<dbReference type="KEGG" id="cpo:COPRO5265_0199"/>
<evidence type="ECO:0000256" key="4">
    <source>
        <dbReference type="ARBA" id="ARBA00022679"/>
    </source>
</evidence>
<gene>
    <name evidence="10 12" type="primary">purH</name>
    <name evidence="12" type="ordered locus">COPRO5265_0199</name>
</gene>
<dbReference type="SMART" id="SM00851">
    <property type="entry name" value="MGS"/>
    <property type="match status" value="1"/>
</dbReference>
<dbReference type="HOGENOM" id="CLU_016316_5_2_9"/>
<keyword evidence="6 10" id="KW-0378">Hydrolase</keyword>
<evidence type="ECO:0000256" key="9">
    <source>
        <dbReference type="ARBA" id="ARBA00050687"/>
    </source>
</evidence>
<dbReference type="FunFam" id="3.40.140.20:FF:000002">
    <property type="entry name" value="Bifunctional purine biosynthesis protein PurH"/>
    <property type="match status" value="1"/>
</dbReference>
<dbReference type="GO" id="GO:0004643">
    <property type="term" value="F:phosphoribosylaminoimidazolecarboxamide formyltransferase activity"/>
    <property type="evidence" value="ECO:0007669"/>
    <property type="project" value="UniProtKB-UniRule"/>
</dbReference>
<evidence type="ECO:0000313" key="13">
    <source>
        <dbReference type="Proteomes" id="UP000001732"/>
    </source>
</evidence>
<dbReference type="AlphaFoldDB" id="B5Y722"/>
<evidence type="ECO:0000256" key="2">
    <source>
        <dbReference type="ARBA" id="ARBA00004954"/>
    </source>
</evidence>
<evidence type="ECO:0000256" key="10">
    <source>
        <dbReference type="HAMAP-Rule" id="MF_00139"/>
    </source>
</evidence>
<reference evidence="12 13" key="2">
    <citation type="journal article" date="2014" name="Genome Announc.">
        <title>Complete Genome Sequence of Coprothermobacter proteolyticus DSM 5265.</title>
        <authorList>
            <person name="Alexiev A."/>
            <person name="Coil D.A."/>
            <person name="Badger J.H."/>
            <person name="Enticknap J."/>
            <person name="Ward N."/>
            <person name="Robb F.T."/>
            <person name="Eisen J.A."/>
        </authorList>
    </citation>
    <scope>NUCLEOTIDE SEQUENCE [LARGE SCALE GENOMIC DNA]</scope>
    <source>
        <strain evidence="13">ATCC 35245 / DSM 5265 / OCM 4 / BT</strain>
    </source>
</reference>
<dbReference type="OrthoDB" id="9802065at2"/>
<dbReference type="Proteomes" id="UP000001732">
    <property type="component" value="Chromosome"/>
</dbReference>
<dbReference type="Gene3D" id="3.40.50.1380">
    <property type="entry name" value="Methylglyoxal synthase-like domain"/>
    <property type="match status" value="1"/>
</dbReference>
<dbReference type="Pfam" id="PF02142">
    <property type="entry name" value="MGS"/>
    <property type="match status" value="1"/>
</dbReference>
<dbReference type="SUPFAM" id="SSF52335">
    <property type="entry name" value="Methylglyoxal synthase-like"/>
    <property type="match status" value="1"/>
</dbReference>
<keyword evidence="7 10" id="KW-0511">Multifunctional enzyme</keyword>
<dbReference type="GO" id="GO:0005829">
    <property type="term" value="C:cytosol"/>
    <property type="evidence" value="ECO:0007669"/>
    <property type="project" value="TreeGrafter"/>
</dbReference>
<evidence type="ECO:0000256" key="6">
    <source>
        <dbReference type="ARBA" id="ARBA00022801"/>
    </source>
</evidence>